<organism evidence="20 21">
    <name type="scientific">Lactuca saligna</name>
    <name type="common">Willowleaf lettuce</name>
    <dbReference type="NCBI Taxonomy" id="75948"/>
    <lineage>
        <taxon>Eukaryota</taxon>
        <taxon>Viridiplantae</taxon>
        <taxon>Streptophyta</taxon>
        <taxon>Embryophyta</taxon>
        <taxon>Tracheophyta</taxon>
        <taxon>Spermatophyta</taxon>
        <taxon>Magnoliopsida</taxon>
        <taxon>eudicotyledons</taxon>
        <taxon>Gunneridae</taxon>
        <taxon>Pentapetalae</taxon>
        <taxon>asterids</taxon>
        <taxon>campanulids</taxon>
        <taxon>Asterales</taxon>
        <taxon>Asteraceae</taxon>
        <taxon>Cichorioideae</taxon>
        <taxon>Cichorieae</taxon>
        <taxon>Lactucinae</taxon>
        <taxon>Lactuca</taxon>
    </lineage>
</organism>
<name>A0AA36E2Y3_LACSI</name>
<dbReference type="InterPro" id="IPR011009">
    <property type="entry name" value="Kinase-like_dom_sf"/>
</dbReference>
<proteinExistence type="predicted"/>
<dbReference type="AlphaFoldDB" id="A0AA36E2Y3"/>
<evidence type="ECO:0000259" key="19">
    <source>
        <dbReference type="PROSITE" id="PS50011"/>
    </source>
</evidence>
<evidence type="ECO:0000256" key="8">
    <source>
        <dbReference type="ARBA" id="ARBA00022737"/>
    </source>
</evidence>
<evidence type="ECO:0000256" key="4">
    <source>
        <dbReference type="ARBA" id="ARBA00022614"/>
    </source>
</evidence>
<feature type="binding site" evidence="16">
    <location>
        <position position="584"/>
    </location>
    <ligand>
        <name>ATP</name>
        <dbReference type="ChEBI" id="CHEBI:30616"/>
    </ligand>
</feature>
<dbReference type="SMART" id="SM00220">
    <property type="entry name" value="S_TKc"/>
    <property type="match status" value="1"/>
</dbReference>
<dbReference type="PROSITE" id="PS00108">
    <property type="entry name" value="PROTEIN_KINASE_ST"/>
    <property type="match status" value="1"/>
</dbReference>
<evidence type="ECO:0000256" key="9">
    <source>
        <dbReference type="ARBA" id="ARBA00022741"/>
    </source>
</evidence>
<accession>A0AA36E2Y3</accession>
<evidence type="ECO:0000256" key="7">
    <source>
        <dbReference type="ARBA" id="ARBA00022729"/>
    </source>
</evidence>
<dbReference type="GO" id="GO:0005524">
    <property type="term" value="F:ATP binding"/>
    <property type="evidence" value="ECO:0007669"/>
    <property type="project" value="UniProtKB-UniRule"/>
</dbReference>
<evidence type="ECO:0000256" key="13">
    <source>
        <dbReference type="ARBA" id="ARBA00023136"/>
    </source>
</evidence>
<evidence type="ECO:0000256" key="12">
    <source>
        <dbReference type="ARBA" id="ARBA00022989"/>
    </source>
</evidence>
<dbReference type="InterPro" id="IPR032675">
    <property type="entry name" value="LRR_dom_sf"/>
</dbReference>
<evidence type="ECO:0000256" key="6">
    <source>
        <dbReference type="ARBA" id="ARBA00022692"/>
    </source>
</evidence>
<dbReference type="Pfam" id="PF07714">
    <property type="entry name" value="PK_Tyr_Ser-Thr"/>
    <property type="match status" value="1"/>
</dbReference>
<keyword evidence="3" id="KW-0723">Serine/threonine-protein kinase</keyword>
<dbReference type="PROSITE" id="PS00107">
    <property type="entry name" value="PROTEIN_KINASE_ATP"/>
    <property type="match status" value="1"/>
</dbReference>
<dbReference type="Pfam" id="PF12819">
    <property type="entry name" value="Malectin_like"/>
    <property type="match status" value="1"/>
</dbReference>
<keyword evidence="12 17" id="KW-1133">Transmembrane helix</keyword>
<keyword evidence="4" id="KW-0433">Leucine-rich repeat</keyword>
<keyword evidence="13 17" id="KW-0472">Membrane</keyword>
<evidence type="ECO:0000313" key="21">
    <source>
        <dbReference type="Proteomes" id="UP001177003"/>
    </source>
</evidence>
<evidence type="ECO:0000256" key="15">
    <source>
        <dbReference type="ARBA" id="ARBA00048679"/>
    </source>
</evidence>
<gene>
    <name evidence="20" type="ORF">LSALG_LOCUS20754</name>
</gene>
<keyword evidence="5" id="KW-0808">Transferase</keyword>
<dbReference type="Pfam" id="PF00560">
    <property type="entry name" value="LRR_1"/>
    <property type="match status" value="2"/>
</dbReference>
<keyword evidence="9 16" id="KW-0547">Nucleotide-binding</keyword>
<evidence type="ECO:0000256" key="1">
    <source>
        <dbReference type="ARBA" id="ARBA00004167"/>
    </source>
</evidence>
<feature type="transmembrane region" description="Helical" evidence="17">
    <location>
        <begin position="501"/>
        <end position="525"/>
    </location>
</feature>
<keyword evidence="8" id="KW-0677">Repeat</keyword>
<comment type="catalytic activity">
    <reaction evidence="15">
        <text>L-seryl-[protein] + ATP = O-phospho-L-seryl-[protein] + ADP + H(+)</text>
        <dbReference type="Rhea" id="RHEA:17989"/>
        <dbReference type="Rhea" id="RHEA-COMP:9863"/>
        <dbReference type="Rhea" id="RHEA-COMP:11604"/>
        <dbReference type="ChEBI" id="CHEBI:15378"/>
        <dbReference type="ChEBI" id="CHEBI:29999"/>
        <dbReference type="ChEBI" id="CHEBI:30616"/>
        <dbReference type="ChEBI" id="CHEBI:83421"/>
        <dbReference type="ChEBI" id="CHEBI:456216"/>
        <dbReference type="EC" id="2.7.11.1"/>
    </reaction>
</comment>
<dbReference type="Proteomes" id="UP001177003">
    <property type="component" value="Chromosome 4"/>
</dbReference>
<keyword evidence="7 18" id="KW-0732">Signal</keyword>
<feature type="signal peptide" evidence="18">
    <location>
        <begin position="1"/>
        <end position="16"/>
    </location>
</feature>
<dbReference type="Gene3D" id="2.60.120.430">
    <property type="entry name" value="Galactose-binding lectin"/>
    <property type="match status" value="1"/>
</dbReference>
<evidence type="ECO:0000313" key="20">
    <source>
        <dbReference type="EMBL" id="CAI9281036.1"/>
    </source>
</evidence>
<feature type="chain" id="PRO_5041215008" description="non-specific serine/threonine protein kinase" evidence="18">
    <location>
        <begin position="17"/>
        <end position="832"/>
    </location>
</feature>
<evidence type="ECO:0000256" key="17">
    <source>
        <dbReference type="SAM" id="Phobius"/>
    </source>
</evidence>
<evidence type="ECO:0000256" key="10">
    <source>
        <dbReference type="ARBA" id="ARBA00022777"/>
    </source>
</evidence>
<dbReference type="GO" id="GO:0016020">
    <property type="term" value="C:membrane"/>
    <property type="evidence" value="ECO:0007669"/>
    <property type="project" value="UniProtKB-SubCell"/>
</dbReference>
<protein>
    <recommendedName>
        <fullName evidence="2">non-specific serine/threonine protein kinase</fullName>
        <ecNumber evidence="2">2.7.11.1</ecNumber>
    </recommendedName>
</protein>
<keyword evidence="21" id="KW-1185">Reference proteome</keyword>
<evidence type="ECO:0000256" key="5">
    <source>
        <dbReference type="ARBA" id="ARBA00022679"/>
    </source>
</evidence>
<dbReference type="InterPro" id="IPR017441">
    <property type="entry name" value="Protein_kinase_ATP_BS"/>
</dbReference>
<feature type="domain" description="Protein kinase" evidence="19">
    <location>
        <begin position="557"/>
        <end position="805"/>
    </location>
</feature>
<dbReference type="SUPFAM" id="SSF52058">
    <property type="entry name" value="L domain-like"/>
    <property type="match status" value="1"/>
</dbReference>
<evidence type="ECO:0000256" key="3">
    <source>
        <dbReference type="ARBA" id="ARBA00022527"/>
    </source>
</evidence>
<dbReference type="Gene3D" id="3.80.10.10">
    <property type="entry name" value="Ribonuclease Inhibitor"/>
    <property type="match status" value="1"/>
</dbReference>
<dbReference type="SUPFAM" id="SSF56112">
    <property type="entry name" value="Protein kinase-like (PK-like)"/>
    <property type="match status" value="1"/>
</dbReference>
<comment type="catalytic activity">
    <reaction evidence="14">
        <text>L-threonyl-[protein] + ATP = O-phospho-L-threonyl-[protein] + ADP + H(+)</text>
        <dbReference type="Rhea" id="RHEA:46608"/>
        <dbReference type="Rhea" id="RHEA-COMP:11060"/>
        <dbReference type="Rhea" id="RHEA-COMP:11605"/>
        <dbReference type="ChEBI" id="CHEBI:15378"/>
        <dbReference type="ChEBI" id="CHEBI:30013"/>
        <dbReference type="ChEBI" id="CHEBI:30616"/>
        <dbReference type="ChEBI" id="CHEBI:61977"/>
        <dbReference type="ChEBI" id="CHEBI:456216"/>
        <dbReference type="EC" id="2.7.11.1"/>
    </reaction>
</comment>
<evidence type="ECO:0000256" key="11">
    <source>
        <dbReference type="ARBA" id="ARBA00022840"/>
    </source>
</evidence>
<evidence type="ECO:0000256" key="16">
    <source>
        <dbReference type="PROSITE-ProRule" id="PRU10141"/>
    </source>
</evidence>
<dbReference type="FunFam" id="3.80.10.10:FF:000129">
    <property type="entry name" value="Leucine-rich repeat receptor-like kinase"/>
    <property type="match status" value="1"/>
</dbReference>
<keyword evidence="11 16" id="KW-0067">ATP-binding</keyword>
<keyword evidence="6 17" id="KW-0812">Transmembrane</keyword>
<keyword evidence="10" id="KW-0418">Kinase</keyword>
<dbReference type="Gene3D" id="3.30.200.20">
    <property type="entry name" value="Phosphorylase Kinase, domain 1"/>
    <property type="match status" value="1"/>
</dbReference>
<dbReference type="InterPro" id="IPR000719">
    <property type="entry name" value="Prot_kinase_dom"/>
</dbReference>
<dbReference type="EMBL" id="OX465080">
    <property type="protein sequence ID" value="CAI9281036.1"/>
    <property type="molecule type" value="Genomic_DNA"/>
</dbReference>
<dbReference type="PANTHER" id="PTHR45631:SF202">
    <property type="entry name" value="SENESCENCE-INDUCED RECEPTOR-LIKE SERINE_THREONINE-PROTEIN KINASE"/>
    <property type="match status" value="1"/>
</dbReference>
<reference evidence="20" key="1">
    <citation type="submission" date="2023-04" db="EMBL/GenBank/DDBJ databases">
        <authorList>
            <person name="Vijverberg K."/>
            <person name="Xiong W."/>
            <person name="Schranz E."/>
        </authorList>
    </citation>
    <scope>NUCLEOTIDE SEQUENCE</scope>
</reference>
<evidence type="ECO:0000256" key="18">
    <source>
        <dbReference type="SAM" id="SignalP"/>
    </source>
</evidence>
<dbReference type="Gene3D" id="1.10.510.10">
    <property type="entry name" value="Transferase(Phosphotransferase) domain 1"/>
    <property type="match status" value="1"/>
</dbReference>
<dbReference type="GO" id="GO:0004674">
    <property type="term" value="F:protein serine/threonine kinase activity"/>
    <property type="evidence" value="ECO:0007669"/>
    <property type="project" value="UniProtKB-KW"/>
</dbReference>
<dbReference type="PROSITE" id="PS50011">
    <property type="entry name" value="PROTEIN_KINASE_DOM"/>
    <property type="match status" value="1"/>
</dbReference>
<dbReference type="InterPro" id="IPR001611">
    <property type="entry name" value="Leu-rich_rpt"/>
</dbReference>
<dbReference type="PANTHER" id="PTHR45631">
    <property type="entry name" value="OS07G0107800 PROTEIN-RELATED"/>
    <property type="match status" value="1"/>
</dbReference>
<evidence type="ECO:0000256" key="14">
    <source>
        <dbReference type="ARBA" id="ARBA00047899"/>
    </source>
</evidence>
<dbReference type="FunFam" id="1.10.510.10:FF:001023">
    <property type="entry name" value="Os07g0541700 protein"/>
    <property type="match status" value="1"/>
</dbReference>
<dbReference type="InterPro" id="IPR001245">
    <property type="entry name" value="Ser-Thr/Tyr_kinase_cat_dom"/>
</dbReference>
<sequence length="832" mass="93128">MLVLLALVLTSVMVHAQNDQSDIISIDCGITKGSTYTDYSTGISYVSDAEFIDSGEIHNISVASDKQLSTLTSFPNNTRNCYTLRPKNGKGTRFLIRASFMYGNYDFKNRLPVFDVYLGPDYWDTMRFNSSSQPRTMEIIHVLLSDFMHVCLVNTNRGTPFISSIEVRPLANDMYNETDAGSLYAATRENFGSKSTTVRYEADKYDRLWGPSEPTTPDYISLNTSYNVSAGSSPNLQLPFDIMGSAVTPKNLNLSFDIEWDPINTSDTFFIYMHFAEIEQLKRNQTREFNIYLNGKLWYEHLNPLNHTTTTIPSSEPEAIASRYTLTINKTRNSTLPPIINALELYVLKKLPQKQTEDQDASAIWSIKSVYGVKRHWQGDPCAPRETLWIGLVCSYNDADLPRIISLNLSTSGLSGEIHPGLASLTMIETLDLSNNNLTGPVPDFLSKLNSLKVLNLKGNNFSGRIPKELLAKSKKGSLQLSFDDKDSCDTKHCVNKVKKILVPVIATVASIFVIMTALTTIWMIKKQKAHEKRKTSKGLEIKKQKYTYSEIKSITDNFKVVIGKGGFGEVYHGHIGDVQVAVKMLSASSQQGDKEFQAEAYLLLSVHHRNLTSLVGYCIEGKHKGIIYEYMANGNLQTHLFDTSSKVLNWEERLQIACDAAKGLEYLHHGCKPPIVHRDVKCNNILLNEKFQAKLADFGLCRAFPTEAATHISTEVAGTPGYLDPEYYLSYRLTEKSDLYSFGVVLLVIITDGDVKSVVDPRMLEDFDEDSALKAVELAMACVADTPNRRPTMNDVVMGLNECLVAERARRETKVVDSSTEIVSVDLEDAR</sequence>
<evidence type="ECO:0000256" key="2">
    <source>
        <dbReference type="ARBA" id="ARBA00012513"/>
    </source>
</evidence>
<dbReference type="EC" id="2.7.11.1" evidence="2"/>
<comment type="subcellular location">
    <subcellularLocation>
        <location evidence="1">Membrane</location>
        <topology evidence="1">Single-pass membrane protein</topology>
    </subcellularLocation>
</comment>
<dbReference type="InterPro" id="IPR024788">
    <property type="entry name" value="Malectin-like_Carb-bd_dom"/>
</dbReference>
<dbReference type="InterPro" id="IPR008271">
    <property type="entry name" value="Ser/Thr_kinase_AS"/>
</dbReference>
<dbReference type="CDD" id="cd14066">
    <property type="entry name" value="STKc_IRAK"/>
    <property type="match status" value="1"/>
</dbReference>